<comment type="caution">
    <text evidence="1">The sequence shown here is derived from an EMBL/GenBank/DDBJ whole genome shotgun (WGS) entry which is preliminary data.</text>
</comment>
<accession>A0AAV6IRB3</accession>
<evidence type="ECO:0000313" key="2">
    <source>
        <dbReference type="Proteomes" id="UP000823749"/>
    </source>
</evidence>
<sequence length="126" mass="14045">MYSRELRSCVIVYFDLVEGKFKEVPPPSSLEKDDEMNLVVLGEHNCVYCDIDVEQIGVYAMEEYGKKDSWARLFVRPTLPISTCVKPLCVTKKGQVSIGESEIGIYDPKDGTQLSFGGVHALPIIA</sequence>
<protein>
    <recommendedName>
        <fullName evidence="3">F-box protein</fullName>
    </recommendedName>
</protein>
<dbReference type="AlphaFoldDB" id="A0AAV6IRB3"/>
<gene>
    <name evidence="1" type="ORF">RHGRI_026009</name>
</gene>
<dbReference type="Proteomes" id="UP000823749">
    <property type="component" value="Chromosome 9"/>
</dbReference>
<proteinExistence type="predicted"/>
<evidence type="ECO:0000313" key="1">
    <source>
        <dbReference type="EMBL" id="KAG5531251.1"/>
    </source>
</evidence>
<evidence type="ECO:0008006" key="3">
    <source>
        <dbReference type="Google" id="ProtNLM"/>
    </source>
</evidence>
<dbReference type="EMBL" id="JACTNZ010000009">
    <property type="protein sequence ID" value="KAG5531251.1"/>
    <property type="molecule type" value="Genomic_DNA"/>
</dbReference>
<organism evidence="1 2">
    <name type="scientific">Rhododendron griersonianum</name>
    <dbReference type="NCBI Taxonomy" id="479676"/>
    <lineage>
        <taxon>Eukaryota</taxon>
        <taxon>Viridiplantae</taxon>
        <taxon>Streptophyta</taxon>
        <taxon>Embryophyta</taxon>
        <taxon>Tracheophyta</taxon>
        <taxon>Spermatophyta</taxon>
        <taxon>Magnoliopsida</taxon>
        <taxon>eudicotyledons</taxon>
        <taxon>Gunneridae</taxon>
        <taxon>Pentapetalae</taxon>
        <taxon>asterids</taxon>
        <taxon>Ericales</taxon>
        <taxon>Ericaceae</taxon>
        <taxon>Ericoideae</taxon>
        <taxon>Rhodoreae</taxon>
        <taxon>Rhododendron</taxon>
    </lineage>
</organism>
<keyword evidence="2" id="KW-1185">Reference proteome</keyword>
<reference evidence="1" key="1">
    <citation type="submission" date="2020-08" db="EMBL/GenBank/DDBJ databases">
        <title>Plant Genome Project.</title>
        <authorList>
            <person name="Zhang R.-G."/>
        </authorList>
    </citation>
    <scope>NUCLEOTIDE SEQUENCE</scope>
    <source>
        <strain evidence="1">WSP0</strain>
        <tissue evidence="1">Leaf</tissue>
    </source>
</reference>
<name>A0AAV6IRB3_9ERIC</name>